<dbReference type="KEGG" id="ddi:DDB_G0272404"/>
<evidence type="ECO:0000256" key="1">
    <source>
        <dbReference type="SAM" id="SignalP"/>
    </source>
</evidence>
<dbReference type="RefSeq" id="XP_645205.1">
    <property type="nucleotide sequence ID" value="XM_640113.1"/>
</dbReference>
<keyword evidence="3" id="KW-1185">Reference proteome</keyword>
<comment type="caution">
    <text evidence="2">The sequence shown here is derived from an EMBL/GenBank/DDBJ whole genome shotgun (WGS) entry which is preliminary data.</text>
</comment>
<proteinExistence type="predicted"/>
<accession>Q559X9</accession>
<feature type="signal peptide" evidence="1">
    <location>
        <begin position="1"/>
        <end position="16"/>
    </location>
</feature>
<dbReference type="dictyBase" id="DDB_G0272404"/>
<dbReference type="EMBL" id="AAFI02000008">
    <property type="protein sequence ID" value="EAL71354.1"/>
    <property type="molecule type" value="Genomic_DNA"/>
</dbReference>
<dbReference type="AlphaFoldDB" id="Q559X9"/>
<protein>
    <recommendedName>
        <fullName evidence="4">Transmembrane protein</fullName>
    </recommendedName>
</protein>
<dbReference type="VEuPathDB" id="AmoebaDB:DDB_G0272404"/>
<name>Q559X9_DICDI</name>
<dbReference type="Proteomes" id="UP000002195">
    <property type="component" value="Unassembled WGS sequence"/>
</dbReference>
<keyword evidence="1" id="KW-0732">Signal</keyword>
<dbReference type="PaxDb" id="44689-DDB0216988"/>
<reference evidence="2 3" key="1">
    <citation type="journal article" date="2005" name="Nature">
        <title>The genome of the social amoeba Dictyostelium discoideum.</title>
        <authorList>
            <consortium name="The Dictyostelium discoideum Sequencing Consortium"/>
            <person name="Eichinger L."/>
            <person name="Pachebat J.A."/>
            <person name="Glockner G."/>
            <person name="Rajandream M.A."/>
            <person name="Sucgang R."/>
            <person name="Berriman M."/>
            <person name="Song J."/>
            <person name="Olsen R."/>
            <person name="Szafranski K."/>
            <person name="Xu Q."/>
            <person name="Tunggal B."/>
            <person name="Kummerfeld S."/>
            <person name="Madera M."/>
            <person name="Konfortov B.A."/>
            <person name="Rivero F."/>
            <person name="Bankier A.T."/>
            <person name="Lehmann R."/>
            <person name="Hamlin N."/>
            <person name="Davies R."/>
            <person name="Gaudet P."/>
            <person name="Fey P."/>
            <person name="Pilcher K."/>
            <person name="Chen G."/>
            <person name="Saunders D."/>
            <person name="Sodergren E."/>
            <person name="Davis P."/>
            <person name="Kerhornou A."/>
            <person name="Nie X."/>
            <person name="Hall N."/>
            <person name="Anjard C."/>
            <person name="Hemphill L."/>
            <person name="Bason N."/>
            <person name="Farbrother P."/>
            <person name="Desany B."/>
            <person name="Just E."/>
            <person name="Morio T."/>
            <person name="Rost R."/>
            <person name="Churcher C."/>
            <person name="Cooper J."/>
            <person name="Haydock S."/>
            <person name="van Driessche N."/>
            <person name="Cronin A."/>
            <person name="Goodhead I."/>
            <person name="Muzny D."/>
            <person name="Mourier T."/>
            <person name="Pain A."/>
            <person name="Lu M."/>
            <person name="Harper D."/>
            <person name="Lindsay R."/>
            <person name="Hauser H."/>
            <person name="James K."/>
            <person name="Quiles M."/>
            <person name="Madan Babu M."/>
            <person name="Saito T."/>
            <person name="Buchrieser C."/>
            <person name="Wardroper A."/>
            <person name="Felder M."/>
            <person name="Thangavelu M."/>
            <person name="Johnson D."/>
            <person name="Knights A."/>
            <person name="Loulseged H."/>
            <person name="Mungall K."/>
            <person name="Oliver K."/>
            <person name="Price C."/>
            <person name="Quail M.A."/>
            <person name="Urushihara H."/>
            <person name="Hernandez J."/>
            <person name="Rabbinowitsch E."/>
            <person name="Steffen D."/>
            <person name="Sanders M."/>
            <person name="Ma J."/>
            <person name="Kohara Y."/>
            <person name="Sharp S."/>
            <person name="Simmonds M."/>
            <person name="Spiegler S."/>
            <person name="Tivey A."/>
            <person name="Sugano S."/>
            <person name="White B."/>
            <person name="Walker D."/>
            <person name="Woodward J."/>
            <person name="Winckler T."/>
            <person name="Tanaka Y."/>
            <person name="Shaulsky G."/>
            <person name="Schleicher M."/>
            <person name="Weinstock G."/>
            <person name="Rosenthal A."/>
            <person name="Cox E.C."/>
            <person name="Chisholm R.L."/>
            <person name="Gibbs R."/>
            <person name="Loomis W.F."/>
            <person name="Platzer M."/>
            <person name="Kay R.R."/>
            <person name="Williams J."/>
            <person name="Dear P.H."/>
            <person name="Noegel A.A."/>
            <person name="Barrell B."/>
            <person name="Kuspa A."/>
        </authorList>
    </citation>
    <scope>NUCLEOTIDE SEQUENCE [LARGE SCALE GENOMIC DNA]</scope>
    <source>
        <strain evidence="2 3">AX4</strain>
    </source>
</reference>
<dbReference type="GeneID" id="8618378"/>
<evidence type="ECO:0000313" key="2">
    <source>
        <dbReference type="EMBL" id="EAL71354.1"/>
    </source>
</evidence>
<evidence type="ECO:0008006" key="4">
    <source>
        <dbReference type="Google" id="ProtNLM"/>
    </source>
</evidence>
<dbReference type="InParanoid" id="Q559X9"/>
<feature type="chain" id="PRO_5004250154" description="Transmembrane protein" evidence="1">
    <location>
        <begin position="17"/>
        <end position="271"/>
    </location>
</feature>
<gene>
    <name evidence="2" type="ORF">DDB_G0272404</name>
</gene>
<dbReference type="HOGENOM" id="CLU_1028293_0_0_1"/>
<evidence type="ECO:0000313" key="3">
    <source>
        <dbReference type="Proteomes" id="UP000002195"/>
    </source>
</evidence>
<sequence>MGKILNILFLIIFTQSIFISSSFGYSAPNRTIEIQTETTFSIQFIHLATNLLLSSPIPKIQSFDQSCTGRIYNFQLETCVYIDDDCIENSFININQTKAASTPTGYMYQIDIYDLPSSNQKAGCEDMTIVPTLSSQFNCSNENSNGLWQQFNQLNVTCQSNINTDTFFKYSFNKCVNVTSQLNKCSYITNPDCPFDSILFSGDPYFPSVSTYSNGDCYQDGLINTIKLLCSDNPSYKLNCYDNDSYYSPNSSSSLLLSSSFLLILIISILF</sequence>
<organism evidence="2 3">
    <name type="scientific">Dictyostelium discoideum</name>
    <name type="common">Social amoeba</name>
    <dbReference type="NCBI Taxonomy" id="44689"/>
    <lineage>
        <taxon>Eukaryota</taxon>
        <taxon>Amoebozoa</taxon>
        <taxon>Evosea</taxon>
        <taxon>Eumycetozoa</taxon>
        <taxon>Dictyostelia</taxon>
        <taxon>Dictyosteliales</taxon>
        <taxon>Dictyosteliaceae</taxon>
        <taxon>Dictyostelium</taxon>
    </lineage>
</organism>